<dbReference type="SFLD" id="SFLDG00363">
    <property type="entry name" value="AMPS_(cytGST):_Alpha-__Mu-__Pi"/>
    <property type="match status" value="1"/>
</dbReference>
<dbReference type="SFLD" id="SFLDG01205">
    <property type="entry name" value="AMPS.1"/>
    <property type="match status" value="1"/>
</dbReference>
<dbReference type="PRINTS" id="PR01268">
    <property type="entry name" value="GSTRNSFRASEP"/>
</dbReference>
<proteinExistence type="inferred from homology"/>
<dbReference type="GO" id="GO:0005634">
    <property type="term" value="C:nucleus"/>
    <property type="evidence" value="ECO:0007669"/>
    <property type="project" value="UniProtKB-SubCell"/>
</dbReference>
<dbReference type="AlphaFoldDB" id="A0A6J2UMP2"/>
<keyword evidence="7" id="KW-1185">Reference proteome</keyword>
<feature type="domain" description="GST N-terminal" evidence="5">
    <location>
        <begin position="6"/>
        <end position="85"/>
    </location>
</feature>
<reference evidence="8" key="1">
    <citation type="submission" date="2025-08" db="UniProtKB">
        <authorList>
            <consortium name="RefSeq"/>
        </authorList>
    </citation>
    <scope>IDENTIFICATION</scope>
</reference>
<dbReference type="Pfam" id="PF02798">
    <property type="entry name" value="GST_N"/>
    <property type="match status" value="1"/>
</dbReference>
<sequence>MSLGLAPYTITYFPLRGRANTLRILLNDQGQEWKEIVVTFDEWHKGVLKASCAFGQLPIFQDGDLVLYQSNAMLRHLGRKHGLYGKNDSEAALIDMMNDAAEDIRGRYVTLVYSNFDDGKEEYLKDLMIRLSKFEAILANSKTGFLVGDKISFADYSLFDILLTHLVMRSSCLDSFPNLKGFVERMSARPKIKAYLESDAYTKLPINGNGKQ</sequence>
<name>A0A6J2UMP2_CHACN</name>
<dbReference type="GO" id="GO:0005739">
    <property type="term" value="C:mitochondrion"/>
    <property type="evidence" value="ECO:0007669"/>
    <property type="project" value="UniProtKB-SubCell"/>
</dbReference>
<evidence type="ECO:0000256" key="3">
    <source>
        <dbReference type="ARBA" id="ARBA00022679"/>
    </source>
</evidence>
<dbReference type="InterPro" id="IPR036249">
    <property type="entry name" value="Thioredoxin-like_sf"/>
</dbReference>
<evidence type="ECO:0000313" key="8">
    <source>
        <dbReference type="RefSeq" id="XP_030621349.1"/>
    </source>
</evidence>
<evidence type="ECO:0000256" key="1">
    <source>
        <dbReference type="ARBA" id="ARBA00007297"/>
    </source>
</evidence>
<protein>
    <recommendedName>
        <fullName evidence="4">Glutathione S-transferase</fullName>
        <ecNumber evidence="4">2.5.1.18</ecNumber>
    </recommendedName>
    <alternativeName>
        <fullName evidence="4">GST class-pi</fullName>
    </alternativeName>
</protein>
<dbReference type="FunCoup" id="A0A6J2UMP2">
    <property type="interactions" value="261"/>
</dbReference>
<gene>
    <name evidence="8" type="primary">LOC115805003</name>
</gene>
<dbReference type="PANTHER" id="PTHR11571">
    <property type="entry name" value="GLUTATHIONE S-TRANSFERASE"/>
    <property type="match status" value="1"/>
</dbReference>
<evidence type="ECO:0000313" key="7">
    <source>
        <dbReference type="Proteomes" id="UP000504632"/>
    </source>
</evidence>
<dbReference type="PANTHER" id="PTHR11571:SF141">
    <property type="entry name" value="GLUTATHIONE S-TRANSFERASE"/>
    <property type="match status" value="1"/>
</dbReference>
<dbReference type="GeneID" id="115805003"/>
<organism evidence="7 8">
    <name type="scientific">Chanos chanos</name>
    <name type="common">Milkfish</name>
    <name type="synonym">Mugil chanos</name>
    <dbReference type="NCBI Taxonomy" id="29144"/>
    <lineage>
        <taxon>Eukaryota</taxon>
        <taxon>Metazoa</taxon>
        <taxon>Chordata</taxon>
        <taxon>Craniata</taxon>
        <taxon>Vertebrata</taxon>
        <taxon>Euteleostomi</taxon>
        <taxon>Actinopterygii</taxon>
        <taxon>Neopterygii</taxon>
        <taxon>Teleostei</taxon>
        <taxon>Ostariophysi</taxon>
        <taxon>Gonorynchiformes</taxon>
        <taxon>Chanidae</taxon>
        <taxon>Chanos</taxon>
    </lineage>
</organism>
<evidence type="ECO:0000256" key="2">
    <source>
        <dbReference type="ARBA" id="ARBA00011738"/>
    </source>
</evidence>
<dbReference type="PROSITE" id="PS50405">
    <property type="entry name" value="GST_CTER"/>
    <property type="match status" value="1"/>
</dbReference>
<dbReference type="InterPro" id="IPR036282">
    <property type="entry name" value="Glutathione-S-Trfase_C_sf"/>
</dbReference>
<dbReference type="InterPro" id="IPR004046">
    <property type="entry name" value="GST_C"/>
</dbReference>
<dbReference type="InterPro" id="IPR050213">
    <property type="entry name" value="GST_superfamily"/>
</dbReference>
<dbReference type="GO" id="GO:0006749">
    <property type="term" value="P:glutathione metabolic process"/>
    <property type="evidence" value="ECO:0007669"/>
    <property type="project" value="UniProtKB-UniRule"/>
</dbReference>
<dbReference type="InterPro" id="IPR003082">
    <property type="entry name" value="GST_pi"/>
</dbReference>
<dbReference type="InParanoid" id="A0A6J2UMP2"/>
<accession>A0A6J2UMP2</accession>
<dbReference type="OrthoDB" id="4951845at2759"/>
<dbReference type="FunFam" id="1.20.1050.10:FF:000020">
    <property type="entry name" value="Glutathione S-transferase P 1"/>
    <property type="match status" value="1"/>
</dbReference>
<keyword evidence="3 4" id="KW-0808">Transferase</keyword>
<comment type="subunit">
    <text evidence="2 4">Homodimer.</text>
</comment>
<dbReference type="RefSeq" id="XP_030621349.1">
    <property type="nucleotide sequence ID" value="XM_030765489.1"/>
</dbReference>
<dbReference type="EC" id="2.5.1.18" evidence="4"/>
<dbReference type="Gene3D" id="1.20.1050.10">
    <property type="match status" value="1"/>
</dbReference>
<dbReference type="InterPro" id="IPR004045">
    <property type="entry name" value="Glutathione_S-Trfase_N"/>
</dbReference>
<comment type="function">
    <text evidence="4">Conjugation of reduced glutathione to a wide number of exogenous and endogenous hydrophobic electrophiles.</text>
</comment>
<dbReference type="CDD" id="cd03076">
    <property type="entry name" value="GST_N_Pi"/>
    <property type="match status" value="1"/>
</dbReference>
<evidence type="ECO:0000259" key="5">
    <source>
        <dbReference type="PROSITE" id="PS50404"/>
    </source>
</evidence>
<dbReference type="SUPFAM" id="SSF52833">
    <property type="entry name" value="Thioredoxin-like"/>
    <property type="match status" value="1"/>
</dbReference>
<dbReference type="Proteomes" id="UP000504632">
    <property type="component" value="Chromosome 2"/>
</dbReference>
<keyword evidence="4" id="KW-0539">Nucleus</keyword>
<dbReference type="Pfam" id="PF14497">
    <property type="entry name" value="GST_C_3"/>
    <property type="match status" value="1"/>
</dbReference>
<dbReference type="InterPro" id="IPR010987">
    <property type="entry name" value="Glutathione-S-Trfase_C-like"/>
</dbReference>
<dbReference type="InterPro" id="IPR040079">
    <property type="entry name" value="Glutathione_S-Trfase"/>
</dbReference>
<keyword evidence="4" id="KW-0496">Mitochondrion</keyword>
<keyword evidence="4" id="KW-0963">Cytoplasm</keyword>
<comment type="subcellular location">
    <subcellularLocation>
        <location evidence="4">Cytoplasm</location>
    </subcellularLocation>
    <subcellularLocation>
        <location evidence="4">Mitochondrion</location>
    </subcellularLocation>
    <subcellularLocation>
        <location evidence="4">Nucleus</location>
    </subcellularLocation>
</comment>
<dbReference type="GO" id="GO:0005829">
    <property type="term" value="C:cytosol"/>
    <property type="evidence" value="ECO:0007669"/>
    <property type="project" value="TreeGrafter"/>
</dbReference>
<dbReference type="PROSITE" id="PS50404">
    <property type="entry name" value="GST_NTER"/>
    <property type="match status" value="1"/>
</dbReference>
<comment type="catalytic activity">
    <reaction evidence="4">
        <text>RX + glutathione = an S-substituted glutathione + a halide anion + H(+)</text>
        <dbReference type="Rhea" id="RHEA:16437"/>
        <dbReference type="ChEBI" id="CHEBI:15378"/>
        <dbReference type="ChEBI" id="CHEBI:16042"/>
        <dbReference type="ChEBI" id="CHEBI:17792"/>
        <dbReference type="ChEBI" id="CHEBI:57925"/>
        <dbReference type="ChEBI" id="CHEBI:90779"/>
        <dbReference type="EC" id="2.5.1.18"/>
    </reaction>
</comment>
<dbReference type="Gene3D" id="3.40.30.10">
    <property type="entry name" value="Glutaredoxin"/>
    <property type="match status" value="1"/>
</dbReference>
<evidence type="ECO:0000256" key="4">
    <source>
        <dbReference type="RuleBase" id="RU368105"/>
    </source>
</evidence>
<evidence type="ECO:0000259" key="6">
    <source>
        <dbReference type="PROSITE" id="PS50405"/>
    </source>
</evidence>
<feature type="domain" description="GST C-terminal" evidence="6">
    <location>
        <begin position="87"/>
        <end position="206"/>
    </location>
</feature>
<dbReference type="SFLD" id="SFLDS00019">
    <property type="entry name" value="Glutathione_Transferase_(cytos"/>
    <property type="match status" value="1"/>
</dbReference>
<comment type="similarity">
    <text evidence="1 4">Belongs to the GST superfamily. Pi family.</text>
</comment>
<dbReference type="CDD" id="cd03210">
    <property type="entry name" value="GST_C_Pi"/>
    <property type="match status" value="1"/>
</dbReference>
<dbReference type="SUPFAM" id="SSF47616">
    <property type="entry name" value="GST C-terminal domain-like"/>
    <property type="match status" value="1"/>
</dbReference>
<dbReference type="GO" id="GO:0004364">
    <property type="term" value="F:glutathione transferase activity"/>
    <property type="evidence" value="ECO:0007669"/>
    <property type="project" value="UniProtKB-UniRule"/>
</dbReference>